<gene>
    <name evidence="1" type="primary">K0159D02-12</name>
</gene>
<reference evidence="1" key="1">
    <citation type="journal article" date="2009" name="Plant Biotechnol. J.">
        <title>Comparative sequence analyses of the major quantitative trait locus phosphorus uptake 1 (Pup1) reveal a complex genetic structure.</title>
        <authorList>
            <person name="Heuer S."/>
            <person name="Lu X."/>
            <person name="Chin J.H."/>
            <person name="Pariasca-Tanaka J."/>
            <person name="Kanamori H."/>
            <person name="Matsumoto T."/>
            <person name="De Leon T."/>
            <person name="Ulat V.J."/>
            <person name="Ismail A.M."/>
            <person name="Yano M."/>
            <person name="Wissuwa M."/>
        </authorList>
    </citation>
    <scope>NUCLEOTIDE SEQUENCE</scope>
</reference>
<protein>
    <submittedName>
        <fullName evidence="1">Uncharacterized protein</fullName>
    </submittedName>
</protein>
<dbReference type="EMBL" id="AB458444">
    <property type="protein sequence ID" value="BAH79977.1"/>
    <property type="molecule type" value="Genomic_DNA"/>
</dbReference>
<proteinExistence type="predicted"/>
<sequence>MKTDYKTTTG</sequence>
<organism evidence="1">
    <name type="scientific">Oryza sativa subsp. indica</name>
    <name type="common">Rice</name>
    <dbReference type="NCBI Taxonomy" id="39946"/>
    <lineage>
        <taxon>Eukaryota</taxon>
        <taxon>Viridiplantae</taxon>
        <taxon>Streptophyta</taxon>
        <taxon>Embryophyta</taxon>
        <taxon>Tracheophyta</taxon>
        <taxon>Spermatophyta</taxon>
        <taxon>Magnoliopsida</taxon>
        <taxon>Liliopsida</taxon>
        <taxon>Poales</taxon>
        <taxon>Poaceae</taxon>
        <taxon>BOP clade</taxon>
        <taxon>Oryzoideae</taxon>
        <taxon>Oryzeae</taxon>
        <taxon>Oryzinae</taxon>
        <taxon>Oryza</taxon>
        <taxon>Oryza sativa</taxon>
    </lineage>
</organism>
<reference evidence="1" key="3">
    <citation type="journal article" date="2012" name="Nature">
        <title>The protein kinase Pstol1 from traditional rice confers tolerance of phosphorus deficiency.</title>
        <authorList>
            <person name="Gamuyao R."/>
            <person name="Chin J.H."/>
            <person name="Pariasca-Tanaka J."/>
            <person name="Pesaresi P."/>
            <person name="Catausan S."/>
            <person name="Dalid C."/>
            <person name="Slamet-Loedin I."/>
            <person name="Tecson-Mendoza E.M."/>
            <person name="Wissuwa M."/>
            <person name="Heuer S."/>
        </authorList>
    </citation>
    <scope>NUCLEOTIDE SEQUENCE</scope>
</reference>
<evidence type="ECO:0000313" key="1">
    <source>
        <dbReference type="EMBL" id="BAH79977.1"/>
    </source>
</evidence>
<accession>C5NNN8</accession>
<name>C5NNN8_ORYSI</name>
<reference evidence="1" key="2">
    <citation type="journal article" date="2011" name="Plant Physiol.">
        <title>Developing rice with high yield under phosphorus deficiency: Pup1 sequence to application.</title>
        <authorList>
            <person name="Chin J.H."/>
            <person name="Gamuyao R."/>
            <person name="Dalid C."/>
            <person name="Bustamam M."/>
            <person name="Prasetiyono J."/>
            <person name="Moeljopawiro S."/>
            <person name="Wissuwa M."/>
            <person name="Heuer S."/>
        </authorList>
    </citation>
    <scope>NUCLEOTIDE SEQUENCE</scope>
</reference>